<evidence type="ECO:0000259" key="3">
    <source>
        <dbReference type="PROSITE" id="PS50110"/>
    </source>
</evidence>
<dbReference type="STRING" id="517418.Ctha_2395"/>
<dbReference type="PANTHER" id="PTHR44591:SF23">
    <property type="entry name" value="CHEY SUBFAMILY"/>
    <property type="match status" value="1"/>
</dbReference>
<dbReference type="KEGG" id="cts:Ctha_2395"/>
<protein>
    <submittedName>
        <fullName evidence="4">Response regulator receiver protein</fullName>
    </submittedName>
</protein>
<evidence type="ECO:0000313" key="4">
    <source>
        <dbReference type="EMBL" id="ACF14845.1"/>
    </source>
</evidence>
<dbReference type="PANTHER" id="PTHR44591">
    <property type="entry name" value="STRESS RESPONSE REGULATOR PROTEIN 1"/>
    <property type="match status" value="1"/>
</dbReference>
<feature type="domain" description="Response regulatory" evidence="3">
    <location>
        <begin position="13"/>
        <end position="128"/>
    </location>
</feature>
<dbReference type="SUPFAM" id="SSF52172">
    <property type="entry name" value="CheY-like"/>
    <property type="match status" value="1"/>
</dbReference>
<keyword evidence="1 2" id="KW-0597">Phosphoprotein</keyword>
<dbReference type="PROSITE" id="PS50110">
    <property type="entry name" value="RESPONSE_REGULATORY"/>
    <property type="match status" value="1"/>
</dbReference>
<sequence>MLNEFKKMPNSKTILIIDDDPISQQLYVAALTGVNLSFHSCSTADAGYHELCHENYDAVLLDLILPGANGTELLQALNKEKIKYPPVILISGNGQERLIKECLSLGAAEYLRKPIRTSFLRLLVKEVLNIQDASDKTLPEIMKLLERDKRSAKVWVKTELGQGVLSYEAGHLSAVKYLDLTKSDAMTKLSQTEPFKIELEYKS</sequence>
<dbReference type="SMART" id="SM00448">
    <property type="entry name" value="REC"/>
    <property type="match status" value="1"/>
</dbReference>
<dbReference type="InterPro" id="IPR001789">
    <property type="entry name" value="Sig_transdc_resp-reg_receiver"/>
</dbReference>
<dbReference type="AlphaFoldDB" id="B3QX35"/>
<feature type="modified residue" description="4-aspartylphosphate" evidence="2">
    <location>
        <position position="62"/>
    </location>
</feature>
<evidence type="ECO:0000256" key="2">
    <source>
        <dbReference type="PROSITE-ProRule" id="PRU00169"/>
    </source>
</evidence>
<accession>B3QX35</accession>
<dbReference type="Gene3D" id="3.40.50.2300">
    <property type="match status" value="1"/>
</dbReference>
<dbReference type="Proteomes" id="UP000001208">
    <property type="component" value="Chromosome"/>
</dbReference>
<gene>
    <name evidence="4" type="ordered locus">Ctha_2395</name>
</gene>
<reference evidence="4 5" key="1">
    <citation type="submission" date="2008-06" db="EMBL/GenBank/DDBJ databases">
        <title>Complete sequence of Chloroherpeton thalassium ATCC 35110.</title>
        <authorList>
            <consortium name="US DOE Joint Genome Institute"/>
            <person name="Lucas S."/>
            <person name="Copeland A."/>
            <person name="Lapidus A."/>
            <person name="Glavina del Rio T."/>
            <person name="Dalin E."/>
            <person name="Tice H."/>
            <person name="Bruce D."/>
            <person name="Goodwin L."/>
            <person name="Pitluck S."/>
            <person name="Schmutz J."/>
            <person name="Larimer F."/>
            <person name="Land M."/>
            <person name="Hauser L."/>
            <person name="Kyrpides N."/>
            <person name="Mikhailova N."/>
            <person name="Liu Z."/>
            <person name="Li T."/>
            <person name="Zhao F."/>
            <person name="Overmann J."/>
            <person name="Bryant D.A."/>
            <person name="Richardson P."/>
        </authorList>
    </citation>
    <scope>NUCLEOTIDE SEQUENCE [LARGE SCALE GENOMIC DNA]</scope>
    <source>
        <strain evidence="5">ATCC 35110 / GB-78</strain>
    </source>
</reference>
<dbReference type="OrthoDB" id="9796457at2"/>
<evidence type="ECO:0000313" key="5">
    <source>
        <dbReference type="Proteomes" id="UP000001208"/>
    </source>
</evidence>
<dbReference type="InterPro" id="IPR011006">
    <property type="entry name" value="CheY-like_superfamily"/>
</dbReference>
<dbReference type="HOGENOM" id="CLU_000445_30_1_10"/>
<dbReference type="InterPro" id="IPR050595">
    <property type="entry name" value="Bact_response_regulator"/>
</dbReference>
<organism evidence="4 5">
    <name type="scientific">Chloroherpeton thalassium (strain ATCC 35110 / GB-78)</name>
    <dbReference type="NCBI Taxonomy" id="517418"/>
    <lineage>
        <taxon>Bacteria</taxon>
        <taxon>Pseudomonadati</taxon>
        <taxon>Chlorobiota</taxon>
        <taxon>Chlorobiia</taxon>
        <taxon>Chlorobiales</taxon>
        <taxon>Chloroherpetonaceae</taxon>
        <taxon>Chloroherpeton</taxon>
    </lineage>
</organism>
<name>B3QX35_CHLT3</name>
<keyword evidence="5" id="KW-1185">Reference proteome</keyword>
<proteinExistence type="predicted"/>
<dbReference type="GO" id="GO:0000160">
    <property type="term" value="P:phosphorelay signal transduction system"/>
    <property type="evidence" value="ECO:0007669"/>
    <property type="project" value="InterPro"/>
</dbReference>
<dbReference type="eggNOG" id="COG3706">
    <property type="taxonomic scope" value="Bacteria"/>
</dbReference>
<dbReference type="EMBL" id="CP001100">
    <property type="protein sequence ID" value="ACF14845.1"/>
    <property type="molecule type" value="Genomic_DNA"/>
</dbReference>
<dbReference type="CDD" id="cd00156">
    <property type="entry name" value="REC"/>
    <property type="match status" value="1"/>
</dbReference>
<dbReference type="Pfam" id="PF00072">
    <property type="entry name" value="Response_reg"/>
    <property type="match status" value="1"/>
</dbReference>
<evidence type="ECO:0000256" key="1">
    <source>
        <dbReference type="ARBA" id="ARBA00022553"/>
    </source>
</evidence>